<evidence type="ECO:0000313" key="8">
    <source>
        <dbReference type="EMBL" id="CAI5775785.1"/>
    </source>
</evidence>
<feature type="domain" description="Cystatin LXN-type" evidence="7">
    <location>
        <begin position="35"/>
        <end position="135"/>
    </location>
</feature>
<dbReference type="Gene3D" id="3.10.450.10">
    <property type="match status" value="2"/>
</dbReference>
<gene>
    <name evidence="8" type="ORF">PODLI_1B028721</name>
</gene>
<proteinExistence type="inferred from homology"/>
<dbReference type="SUPFAM" id="SSF54403">
    <property type="entry name" value="Cystatin/monellin"/>
    <property type="match status" value="2"/>
</dbReference>
<evidence type="ECO:0000259" key="7">
    <source>
        <dbReference type="PROSITE" id="PS52033"/>
    </source>
</evidence>
<evidence type="ECO:0000256" key="1">
    <source>
        <dbReference type="ARBA" id="ARBA00010083"/>
    </source>
</evidence>
<keyword evidence="6" id="KW-0732">Signal</keyword>
<evidence type="ECO:0000256" key="5">
    <source>
        <dbReference type="SAM" id="MobiDB-lite"/>
    </source>
</evidence>
<evidence type="ECO:0000256" key="4">
    <source>
        <dbReference type="PROSITE-ProRule" id="PRU01377"/>
    </source>
</evidence>
<dbReference type="InterPro" id="IPR009684">
    <property type="entry name" value="Latexin"/>
</dbReference>
<name>A0AA35KCY1_9SAUR</name>
<dbReference type="PROSITE" id="PS52033">
    <property type="entry name" value="CYSTATIN_LXN"/>
    <property type="match status" value="2"/>
</dbReference>
<dbReference type="PANTHER" id="PTHR28591:SF2">
    <property type="entry name" value="RETINOIC ACID RECEPTOR RESPONDER PROTEIN 1"/>
    <property type="match status" value="1"/>
</dbReference>
<feature type="region of interest" description="Disordered" evidence="5">
    <location>
        <begin position="248"/>
        <end position="277"/>
    </location>
</feature>
<feature type="chain" id="PRO_5041368201" description="Cystatin LXN-type domain-containing protein" evidence="6">
    <location>
        <begin position="23"/>
        <end position="277"/>
    </location>
</feature>
<organism evidence="8 9">
    <name type="scientific">Podarcis lilfordi</name>
    <name type="common">Lilford's wall lizard</name>
    <dbReference type="NCBI Taxonomy" id="74358"/>
    <lineage>
        <taxon>Eukaryota</taxon>
        <taxon>Metazoa</taxon>
        <taxon>Chordata</taxon>
        <taxon>Craniata</taxon>
        <taxon>Vertebrata</taxon>
        <taxon>Euteleostomi</taxon>
        <taxon>Lepidosauria</taxon>
        <taxon>Squamata</taxon>
        <taxon>Bifurcata</taxon>
        <taxon>Unidentata</taxon>
        <taxon>Episquamata</taxon>
        <taxon>Laterata</taxon>
        <taxon>Lacertibaenia</taxon>
        <taxon>Lacertidae</taxon>
        <taxon>Podarcis</taxon>
    </lineage>
</organism>
<evidence type="ECO:0000256" key="2">
    <source>
        <dbReference type="ARBA" id="ARBA00022690"/>
    </source>
</evidence>
<feature type="signal peptide" evidence="6">
    <location>
        <begin position="1"/>
        <end position="22"/>
    </location>
</feature>
<accession>A0AA35KCY1</accession>
<dbReference type="Proteomes" id="UP001178461">
    <property type="component" value="Chromosome 5"/>
</dbReference>
<keyword evidence="9" id="KW-1185">Reference proteome</keyword>
<dbReference type="InterPro" id="IPR046350">
    <property type="entry name" value="Cystatin_sf"/>
</dbReference>
<evidence type="ECO:0000256" key="3">
    <source>
        <dbReference type="ARBA" id="ARBA00022737"/>
    </source>
</evidence>
<evidence type="ECO:0000313" key="9">
    <source>
        <dbReference type="Proteomes" id="UP001178461"/>
    </source>
</evidence>
<keyword evidence="3" id="KW-0677">Repeat</keyword>
<dbReference type="EMBL" id="OX395130">
    <property type="protein sequence ID" value="CAI5775785.1"/>
    <property type="molecule type" value="Genomic_DNA"/>
</dbReference>
<dbReference type="Pfam" id="PF06907">
    <property type="entry name" value="LXN"/>
    <property type="match status" value="1"/>
</dbReference>
<sequence length="277" mass="30765">MLRSETTLVLAALLALFWPAGGDPAPPKAIGKEQLHFRLPLHPYTALARRPAQTALDFFNYLQSSPSSLRSLAYVKKASAKVIPGVERKYSLKFATKDAKSGQNLGSCLATVRYQREMPKPKVDIVCPHSKDPEGLGHVPQNMLQDVALFHSIRDGKKPSQDLLQNLATIGNSYISWEKSSERRSYTVTQVTNLKPWFPAQVRKYITFFEVDYTAQLTSDSSENFSCHVRVAWRPGLTARVKYDCSSEDDSSESADGSGVEEGSANGVILKYDESNF</sequence>
<dbReference type="InterPro" id="IPR049897">
    <property type="entry name" value="CYSTATIN_LXN"/>
</dbReference>
<protein>
    <recommendedName>
        <fullName evidence="7">Cystatin LXN-type domain-containing protein</fullName>
    </recommendedName>
</protein>
<comment type="similarity">
    <text evidence="1 4">Belongs to the protease inhibitor I47 (latexin) family.</text>
</comment>
<dbReference type="GO" id="GO:0008191">
    <property type="term" value="F:metalloendopeptidase inhibitor activity"/>
    <property type="evidence" value="ECO:0007669"/>
    <property type="project" value="UniProtKB-UniRule"/>
</dbReference>
<dbReference type="AlphaFoldDB" id="A0AA35KCY1"/>
<evidence type="ECO:0000256" key="6">
    <source>
        <dbReference type="SAM" id="SignalP"/>
    </source>
</evidence>
<feature type="domain" description="Cystatin LXN-type" evidence="7">
    <location>
        <begin position="149"/>
        <end position="253"/>
    </location>
</feature>
<dbReference type="GO" id="GO:0005615">
    <property type="term" value="C:extracellular space"/>
    <property type="evidence" value="ECO:0007669"/>
    <property type="project" value="TreeGrafter"/>
</dbReference>
<feature type="compositionally biased region" description="Low complexity" evidence="5">
    <location>
        <begin position="254"/>
        <end position="265"/>
    </location>
</feature>
<dbReference type="PANTHER" id="PTHR28591">
    <property type="entry name" value="LATEXIN"/>
    <property type="match status" value="1"/>
</dbReference>
<reference evidence="8" key="1">
    <citation type="submission" date="2022-12" db="EMBL/GenBank/DDBJ databases">
        <authorList>
            <person name="Alioto T."/>
            <person name="Alioto T."/>
            <person name="Gomez Garrido J."/>
        </authorList>
    </citation>
    <scope>NUCLEOTIDE SEQUENCE</scope>
</reference>
<keyword evidence="2 4" id="KW-0646">Protease inhibitor</keyword>